<gene>
    <name evidence="1" type="ORF">JBKA6_1222</name>
</gene>
<keyword evidence="2" id="KW-1185">Reference proteome</keyword>
<evidence type="ECO:0000313" key="2">
    <source>
        <dbReference type="Proteomes" id="UP000243197"/>
    </source>
</evidence>
<evidence type="ECO:0000313" key="1">
    <source>
        <dbReference type="EMBL" id="BAV95235.1"/>
    </source>
</evidence>
<accession>A0A1J1EBC4</accession>
<reference evidence="1 2" key="1">
    <citation type="submission" date="2014-03" db="EMBL/GenBank/DDBJ databases">
        <title>complete genome sequence of Flavobacteriaceae bacterium JBKA-6.</title>
        <authorList>
            <person name="Takano T."/>
            <person name="Nakamura Y."/>
            <person name="Takuma S."/>
            <person name="Yasuike M."/>
            <person name="Matsuyama T."/>
            <person name="Sakai T."/>
            <person name="Fujiwara A."/>
            <person name="Kimoto K."/>
            <person name="Fukuda Y."/>
            <person name="Kondo H."/>
            <person name="Hirono I."/>
            <person name="Nakayasu C."/>
        </authorList>
    </citation>
    <scope>NUCLEOTIDE SEQUENCE [LARGE SCALE GENOMIC DNA]</scope>
    <source>
        <strain evidence="1 2">JBKA-6</strain>
    </source>
</reference>
<dbReference type="Proteomes" id="UP000243197">
    <property type="component" value="Chromosome"/>
</dbReference>
<organism evidence="1 2">
    <name type="scientific">Ichthyobacterium seriolicida</name>
    <dbReference type="NCBI Taxonomy" id="242600"/>
    <lineage>
        <taxon>Bacteria</taxon>
        <taxon>Pseudomonadati</taxon>
        <taxon>Bacteroidota</taxon>
        <taxon>Flavobacteriia</taxon>
        <taxon>Flavobacteriales</taxon>
        <taxon>Ichthyobacteriaceae</taxon>
        <taxon>Ichthyobacterium</taxon>
    </lineage>
</organism>
<dbReference type="KEGG" id="ise:JBKA6_1222"/>
<proteinExistence type="predicted"/>
<dbReference type="EMBL" id="AP014564">
    <property type="protein sequence ID" value="BAV95235.1"/>
    <property type="molecule type" value="Genomic_DNA"/>
</dbReference>
<protein>
    <submittedName>
        <fullName evidence="1">Transposase</fullName>
    </submittedName>
</protein>
<sequence length="58" mass="6615">MIENLNGKIRKYTKNKLSFPTAAAVMKSTFLALRGATKKMVQTHTKLGNNFESIFNYF</sequence>
<name>A0A1J1EBC4_9FLAO</name>
<dbReference type="AlphaFoldDB" id="A0A1J1EBC4"/>